<dbReference type="EMBL" id="DSKY01000007">
    <property type="protein sequence ID" value="HDY58414.1"/>
    <property type="molecule type" value="Genomic_DNA"/>
</dbReference>
<reference evidence="1" key="1">
    <citation type="journal article" date="2020" name="mSystems">
        <title>Genome- and Community-Level Interaction Insights into Carbon Utilization and Element Cycling Functions of Hydrothermarchaeota in Hydrothermal Sediment.</title>
        <authorList>
            <person name="Zhou Z."/>
            <person name="Liu Y."/>
            <person name="Xu W."/>
            <person name="Pan J."/>
            <person name="Luo Z.H."/>
            <person name="Li M."/>
        </authorList>
    </citation>
    <scope>NUCLEOTIDE SEQUENCE [LARGE SCALE GENOMIC DNA]</scope>
    <source>
        <strain evidence="1">SpSt-258</strain>
    </source>
</reference>
<proteinExistence type="predicted"/>
<sequence length="119" mass="13895">MSYLKASWVLSHYCSSLHLKVFIANNQQWLLAGIKAQDLEGFPKEEHRNLTSLLAIPGDISEQLKTISASTIERLLKPIKDQYKLRHRYRPHPQASVLEKKILVEPDYNKPRGRWVMWS</sequence>
<organism evidence="1">
    <name type="scientific">candidate division WOR-3 bacterium</name>
    <dbReference type="NCBI Taxonomy" id="2052148"/>
    <lineage>
        <taxon>Bacteria</taxon>
        <taxon>Bacteria division WOR-3</taxon>
    </lineage>
</organism>
<accession>A0A7V0Z4H9</accession>
<name>A0A7V0Z4H9_UNCW3</name>
<comment type="caution">
    <text evidence="1">The sequence shown here is derived from an EMBL/GenBank/DDBJ whole genome shotgun (WGS) entry which is preliminary data.</text>
</comment>
<protein>
    <submittedName>
        <fullName evidence="1">Uncharacterized protein</fullName>
    </submittedName>
</protein>
<dbReference type="AlphaFoldDB" id="A0A7V0Z4H9"/>
<evidence type="ECO:0000313" key="1">
    <source>
        <dbReference type="EMBL" id="HDY58414.1"/>
    </source>
</evidence>
<gene>
    <name evidence="1" type="ORF">ENP86_02525</name>
</gene>